<sequence>MSRTSTLLTAMLVGAALLQPTTATAQAPPCQGKAVTIDGRGATQVIGTEGDDVIVSDTASEVIALGGNDLVCLAAGHANPVVRAGAGDDVVDATAATGTNTFLGEGDDTYLGSRYRDVVAAGDGETDDRGRDVVDTGPRSELQDVVYSGEPGRPNDDQLRAGYVELWWSGSSTGTATLDGGVASTLHLRPEVSRLWVWASIDVMFVEGQPNQELSGFTDFAIAATDDLERLVFGGGPADEHVTVDGPSSRTKLDIDLGRGDDELELTYYGTSHPRTSLSGGRGTDRLALGVHGPSDVSVDLGRGRLTLGRGSRPVAARGFEDASVLAQRVDVVGTSGPNTIEVGPCRGTVEGRGGSDTLSAYVDTPRGSRVGCRGARGVLLAGGAGADRLFGAGGADLLVGGPGRDRADGGRGRDTCSAEVVTSCEARR</sequence>
<dbReference type="Proteomes" id="UP001201161">
    <property type="component" value="Unassembled WGS sequence"/>
</dbReference>
<name>A0ABS9HCX3_9ACTN</name>
<protein>
    <recommendedName>
        <fullName evidence="4">Calcium-binding protein</fullName>
    </recommendedName>
</protein>
<dbReference type="PRINTS" id="PR00313">
    <property type="entry name" value="CABNDNGRPT"/>
</dbReference>
<dbReference type="Gene3D" id="2.150.10.10">
    <property type="entry name" value="Serralysin-like metalloprotease, C-terminal"/>
    <property type="match status" value="1"/>
</dbReference>
<comment type="caution">
    <text evidence="2">The sequence shown here is derived from an EMBL/GenBank/DDBJ whole genome shotgun (WGS) entry which is preliminary data.</text>
</comment>
<dbReference type="RefSeq" id="WP_236401714.1">
    <property type="nucleotide sequence ID" value="NZ_JAKJHZ010000006.1"/>
</dbReference>
<proteinExistence type="predicted"/>
<reference evidence="2 3" key="1">
    <citation type="submission" date="2022-01" db="EMBL/GenBank/DDBJ databases">
        <title>Nocardioides sp. nov., an actinomycete isolated from mining soil.</title>
        <authorList>
            <person name="Liu L."/>
        </authorList>
    </citation>
    <scope>NUCLEOTIDE SEQUENCE [LARGE SCALE GENOMIC DNA]</scope>
    <source>
        <strain evidence="2 3">KLBMP 9356</strain>
    </source>
</reference>
<gene>
    <name evidence="2" type="ORF">L2K70_10115</name>
</gene>
<keyword evidence="3" id="KW-1185">Reference proteome</keyword>
<dbReference type="InterPro" id="IPR001343">
    <property type="entry name" value="Hemolysn_Ca-bd"/>
</dbReference>
<dbReference type="Pfam" id="PF00353">
    <property type="entry name" value="HemolysinCabind"/>
    <property type="match status" value="2"/>
</dbReference>
<evidence type="ECO:0008006" key="4">
    <source>
        <dbReference type="Google" id="ProtNLM"/>
    </source>
</evidence>
<accession>A0ABS9HCX3</accession>
<evidence type="ECO:0000313" key="2">
    <source>
        <dbReference type="EMBL" id="MCF6377961.1"/>
    </source>
</evidence>
<dbReference type="InterPro" id="IPR018511">
    <property type="entry name" value="Hemolysin-typ_Ca-bd_CS"/>
</dbReference>
<feature type="chain" id="PRO_5046704663" description="Calcium-binding protein" evidence="1">
    <location>
        <begin position="26"/>
        <end position="429"/>
    </location>
</feature>
<evidence type="ECO:0000313" key="3">
    <source>
        <dbReference type="Proteomes" id="UP001201161"/>
    </source>
</evidence>
<dbReference type="InterPro" id="IPR011049">
    <property type="entry name" value="Serralysin-like_metalloprot_C"/>
</dbReference>
<dbReference type="Gene3D" id="2.160.20.160">
    <property type="match status" value="1"/>
</dbReference>
<dbReference type="EMBL" id="JAKJHZ010000006">
    <property type="protein sequence ID" value="MCF6377961.1"/>
    <property type="molecule type" value="Genomic_DNA"/>
</dbReference>
<dbReference type="PROSITE" id="PS00330">
    <property type="entry name" value="HEMOLYSIN_CALCIUM"/>
    <property type="match status" value="1"/>
</dbReference>
<keyword evidence="1" id="KW-0732">Signal</keyword>
<evidence type="ECO:0000256" key="1">
    <source>
        <dbReference type="SAM" id="SignalP"/>
    </source>
</evidence>
<feature type="signal peptide" evidence="1">
    <location>
        <begin position="1"/>
        <end position="25"/>
    </location>
</feature>
<dbReference type="SUPFAM" id="SSF51120">
    <property type="entry name" value="beta-Roll"/>
    <property type="match status" value="1"/>
</dbReference>
<organism evidence="2 3">
    <name type="scientific">Nocardioides potassii</name>
    <dbReference type="NCBI Taxonomy" id="2911371"/>
    <lineage>
        <taxon>Bacteria</taxon>
        <taxon>Bacillati</taxon>
        <taxon>Actinomycetota</taxon>
        <taxon>Actinomycetes</taxon>
        <taxon>Propionibacteriales</taxon>
        <taxon>Nocardioidaceae</taxon>
        <taxon>Nocardioides</taxon>
    </lineage>
</organism>